<dbReference type="GO" id="GO:0008299">
    <property type="term" value="P:isoprenoid biosynthetic process"/>
    <property type="evidence" value="ECO:0007669"/>
    <property type="project" value="InterPro"/>
</dbReference>
<dbReference type="Gene3D" id="3.90.550.10">
    <property type="entry name" value="Spore Coat Polysaccharide Biosynthesis Protein SpsA, Chain A"/>
    <property type="match status" value="1"/>
</dbReference>
<dbReference type="RefSeq" id="XP_014246359.1">
    <property type="nucleotide sequence ID" value="XM_014390873.2"/>
</dbReference>
<dbReference type="OrthoDB" id="414267at2759"/>
<dbReference type="InterPro" id="IPR018294">
    <property type="entry name" value="ISPD_synthase_CS"/>
</dbReference>
<evidence type="ECO:0000313" key="5">
    <source>
        <dbReference type="Proteomes" id="UP000494040"/>
    </source>
</evidence>
<dbReference type="PANTHER" id="PTHR43015">
    <property type="entry name" value="D-RIBITOL-5-PHOSPHATE CYTIDYLYLTRANSFERASE"/>
    <property type="match status" value="1"/>
</dbReference>
<proteinExistence type="inferred from homology"/>
<dbReference type="AlphaFoldDB" id="A0A8I6RHE4"/>
<evidence type="ECO:0000256" key="1">
    <source>
        <dbReference type="ARBA" id="ARBA00009789"/>
    </source>
</evidence>
<dbReference type="CDD" id="cd02516">
    <property type="entry name" value="CDP-ME_synthetase"/>
    <property type="match status" value="1"/>
</dbReference>
<dbReference type="PROSITE" id="PS01295">
    <property type="entry name" value="ISPD"/>
    <property type="match status" value="1"/>
</dbReference>
<dbReference type="InterPro" id="IPR034683">
    <property type="entry name" value="IspD/TarI"/>
</dbReference>
<organism evidence="4 5">
    <name type="scientific">Cimex lectularius</name>
    <name type="common">Bed bug</name>
    <name type="synonym">Acanthia lectularia</name>
    <dbReference type="NCBI Taxonomy" id="79782"/>
    <lineage>
        <taxon>Eukaryota</taxon>
        <taxon>Metazoa</taxon>
        <taxon>Ecdysozoa</taxon>
        <taxon>Arthropoda</taxon>
        <taxon>Hexapoda</taxon>
        <taxon>Insecta</taxon>
        <taxon>Pterygota</taxon>
        <taxon>Neoptera</taxon>
        <taxon>Paraneoptera</taxon>
        <taxon>Hemiptera</taxon>
        <taxon>Heteroptera</taxon>
        <taxon>Panheteroptera</taxon>
        <taxon>Cimicomorpha</taxon>
        <taxon>Cimicidae</taxon>
        <taxon>Cimex</taxon>
    </lineage>
</organism>
<dbReference type="PANTHER" id="PTHR43015:SF1">
    <property type="entry name" value="D-RIBITOL-5-PHOSPHATE CYTIDYLYLTRANSFERASE"/>
    <property type="match status" value="1"/>
</dbReference>
<accession>A0A8I6RHE4</accession>
<sequence>MIDFNVGVILAAAGRGTRLACPVPKQYISIWDKPLFLYSLEEFLASRYIKRIALVVDDVSRVNDLLLKHDLNDTDRVSVVQGSDRSRHASIKLGLQHIEKKHQDEELKVIVVHDAVRPFVPQELLMLLVKAAAAVGSAGPTKPLVSTVLKKNAESFLEASLNRNLYVASETPQAFQFEILSSAYSKITDEELENGTECLQLVLSHCGIKPKLIPTTEDLTKVTYQQDVNIVEAALRSKTTDVCIISEDMSEELTTLSQGLVHRVGTMRTMIGKLAKNRDMFNGKVYNTIILLHMHEIEQDLHLLDFANLIDMERQGLIIHIIHHASIDGLQNMSVYNLNRNSRKMAHNYEKFHKGVVVIHCVSSNDIQLLTNVVISLVQADPQTFSGQNLFL</sequence>
<dbReference type="InterPro" id="IPR029044">
    <property type="entry name" value="Nucleotide-diphossugar_trans"/>
</dbReference>
<dbReference type="OMA" id="IPKQYCD"/>
<evidence type="ECO:0000256" key="3">
    <source>
        <dbReference type="ARBA" id="ARBA00022695"/>
    </source>
</evidence>
<evidence type="ECO:0000313" key="4">
    <source>
        <dbReference type="EnsemblMetazoa" id="XP_014246359.1"/>
    </source>
</evidence>
<dbReference type="Pfam" id="PF01128">
    <property type="entry name" value="IspD"/>
    <property type="match status" value="1"/>
</dbReference>
<keyword evidence="5" id="KW-1185">Reference proteome</keyword>
<dbReference type="Proteomes" id="UP000494040">
    <property type="component" value="Unassembled WGS sequence"/>
</dbReference>
<dbReference type="EnsemblMetazoa" id="XM_014390873.2">
    <property type="protein sequence ID" value="XP_014246359.1"/>
    <property type="gene ID" value="LOC106664849"/>
</dbReference>
<dbReference type="SUPFAM" id="SSF53448">
    <property type="entry name" value="Nucleotide-diphospho-sugar transferases"/>
    <property type="match status" value="1"/>
</dbReference>
<dbReference type="KEGG" id="clec:106664849"/>
<keyword evidence="2" id="KW-0808">Transferase</keyword>
<evidence type="ECO:0000256" key="2">
    <source>
        <dbReference type="ARBA" id="ARBA00022679"/>
    </source>
</evidence>
<dbReference type="GO" id="GO:0035269">
    <property type="term" value="P:protein O-linked glycosylation via mannose"/>
    <property type="evidence" value="ECO:0007669"/>
    <property type="project" value="TreeGrafter"/>
</dbReference>
<keyword evidence="3" id="KW-0548">Nucleotidyltransferase</keyword>
<dbReference type="GO" id="GO:0047349">
    <property type="term" value="F:D-ribitol-5-phosphate cytidylyltransferase activity"/>
    <property type="evidence" value="ECO:0007669"/>
    <property type="project" value="TreeGrafter"/>
</dbReference>
<evidence type="ECO:0008006" key="6">
    <source>
        <dbReference type="Google" id="ProtNLM"/>
    </source>
</evidence>
<protein>
    <recommendedName>
        <fullName evidence="6">D-ribitol-5-phosphate cytidylyltransferase</fullName>
    </recommendedName>
</protein>
<comment type="similarity">
    <text evidence="1">Belongs to the IspD/TarI cytidylyltransferase family. IspD subfamily.</text>
</comment>
<dbReference type="GO" id="GO:0005829">
    <property type="term" value="C:cytosol"/>
    <property type="evidence" value="ECO:0007669"/>
    <property type="project" value="TreeGrafter"/>
</dbReference>
<dbReference type="GeneID" id="106664849"/>
<name>A0A8I6RHE4_CIMLE</name>
<reference evidence="4" key="1">
    <citation type="submission" date="2022-01" db="UniProtKB">
        <authorList>
            <consortium name="EnsemblMetazoa"/>
        </authorList>
    </citation>
    <scope>IDENTIFICATION</scope>
</reference>